<name>A0ABP4WW49_9ACTN</name>
<evidence type="ECO:0000313" key="2">
    <source>
        <dbReference type="EMBL" id="GAA1761692.1"/>
    </source>
</evidence>
<dbReference type="SUPFAM" id="SSF52540">
    <property type="entry name" value="P-loop containing nucleoside triphosphate hydrolases"/>
    <property type="match status" value="1"/>
</dbReference>
<evidence type="ECO:0000259" key="1">
    <source>
        <dbReference type="Pfam" id="PF26563"/>
    </source>
</evidence>
<dbReference type="Gene3D" id="3.40.50.300">
    <property type="entry name" value="P-loop containing nucleotide triphosphate hydrolases"/>
    <property type="match status" value="1"/>
</dbReference>
<dbReference type="InterPro" id="IPR027417">
    <property type="entry name" value="P-loop_NTPase"/>
</dbReference>
<reference evidence="3" key="1">
    <citation type="journal article" date="2019" name="Int. J. Syst. Evol. Microbiol.">
        <title>The Global Catalogue of Microorganisms (GCM) 10K type strain sequencing project: providing services to taxonomists for standard genome sequencing and annotation.</title>
        <authorList>
            <consortium name="The Broad Institute Genomics Platform"/>
            <consortium name="The Broad Institute Genome Sequencing Center for Infectious Disease"/>
            <person name="Wu L."/>
            <person name="Ma J."/>
        </authorList>
    </citation>
    <scope>NUCLEOTIDE SEQUENCE [LARGE SCALE GENOMIC DNA]</scope>
    <source>
        <strain evidence="3">JCM 13249</strain>
    </source>
</reference>
<organism evidence="2 3">
    <name type="scientific">Luedemannella helvata</name>
    <dbReference type="NCBI Taxonomy" id="349315"/>
    <lineage>
        <taxon>Bacteria</taxon>
        <taxon>Bacillati</taxon>
        <taxon>Actinomycetota</taxon>
        <taxon>Actinomycetes</taxon>
        <taxon>Micromonosporales</taxon>
        <taxon>Micromonosporaceae</taxon>
        <taxon>Luedemannella</taxon>
    </lineage>
</organism>
<gene>
    <name evidence="2" type="ORF">GCM10009681_36040</name>
</gene>
<dbReference type="Proteomes" id="UP001500655">
    <property type="component" value="Unassembled WGS sequence"/>
</dbReference>
<dbReference type="Pfam" id="PF26563">
    <property type="entry name" value="Rv3660c_N"/>
    <property type="match status" value="1"/>
</dbReference>
<dbReference type="PANTHER" id="PTHR43384">
    <property type="entry name" value="SEPTUM SITE-DETERMINING PROTEIN MIND HOMOLOG, CHLOROPLASTIC-RELATED"/>
    <property type="match status" value="1"/>
</dbReference>
<dbReference type="RefSeq" id="WP_344083054.1">
    <property type="nucleotide sequence ID" value="NZ_BAAALS010000017.1"/>
</dbReference>
<dbReference type="PANTHER" id="PTHR43384:SF11">
    <property type="entry name" value="SEPTUM SITE DETERMINING PROTEIN"/>
    <property type="match status" value="1"/>
</dbReference>
<dbReference type="InterPro" id="IPR050625">
    <property type="entry name" value="ParA/MinD_ATPase"/>
</dbReference>
<sequence length="364" mass="37311">MPVLAPPAIAEPPLPLVVTADQELLDDLLRLAGSSGAAVEVAADPAAARVRWAGAPLVVVGVDALDACARAALPHRARVVVVARDCAGGPVAEAAWRRAESVRAEHVVLLPDAEPWLADRLADPATDTGARGRVVVVLGGRGGCGASVLATGLAVTGLKQRRATLLVDADPLGGGVDLVLGWEERDGLRWPQLAEANGRVHPPALVAALPSQGSLAVLSFDRDSDGEVPAAAMAAALDAGRRGRDLVVVDVPRYLDEAARFALTAADRAYLLVPGDLRGCAAAAQVAARARPYCPQLSAVVRGPIPGRIGAAEVAEVLGLPLAGVARTEPQLTRALERGEAPAGTGRGPLAQLCRRLLAETFAS</sequence>
<comment type="caution">
    <text evidence="2">The sequence shown here is derived from an EMBL/GenBank/DDBJ whole genome shotgun (WGS) entry which is preliminary data.</text>
</comment>
<dbReference type="InterPro" id="IPR059050">
    <property type="entry name" value="Rv3660c_N"/>
</dbReference>
<dbReference type="InterPro" id="IPR022521">
    <property type="entry name" value="Rv3660c"/>
</dbReference>
<accession>A0ABP4WW49</accession>
<feature type="domain" description="Rv3660c-like CheY-like N-terminal" evidence="1">
    <location>
        <begin position="18"/>
        <end position="129"/>
    </location>
</feature>
<proteinExistence type="predicted"/>
<protein>
    <submittedName>
        <fullName evidence="2">Septum formation initiator</fullName>
    </submittedName>
</protein>
<dbReference type="NCBIfam" id="TIGR03815">
    <property type="entry name" value="CpaE_hom_Actino"/>
    <property type="match status" value="1"/>
</dbReference>
<evidence type="ECO:0000313" key="3">
    <source>
        <dbReference type="Proteomes" id="UP001500655"/>
    </source>
</evidence>
<dbReference type="EMBL" id="BAAALS010000017">
    <property type="protein sequence ID" value="GAA1761692.1"/>
    <property type="molecule type" value="Genomic_DNA"/>
</dbReference>
<keyword evidence="3" id="KW-1185">Reference proteome</keyword>